<feature type="domain" description="3-octaprenyl-4-hydroxybenzoate carboxy-lyase-like N-terminal" evidence="2">
    <location>
        <begin position="31"/>
        <end position="109"/>
    </location>
</feature>
<sequence>MSTTQLKVKEINEELDSRPAVPPINDIRSYIAALEAHGVLHRVKAEVDWKFELAHISKVNEEQKGPALLYENVKGNTIPVFTSAFTTPERIAICLEQDPSLSMCQLSRKWMELTTKQMIKPTFVKNPPVMENIIEEKDVDLENFPAPWFYPDDGGRFFGTSGYLVTQDPDTGWTNLGTYRSQILGKNILGSQIISGKHGDFHMKKYQERGEKMPVAYVVGGDPILFLASSTLVSAQTDEYDVGGALRGRPIEVFKSDLTGLTLPANAEIIVEGWMDPEELMEEGPFGEYTGYYSGNKMKDYPKPVIRVKRIIHRNKPIFWSTTVGKPINDTHMVQSINRTATLWHDLETMKVPGIQSVYFPAAATGRFWVVASVKQMYPGHSNHVADAINGSTTGHYGVKGIIIVDHDIAADDMDRVWWALAVRFDPKRSTQIITRGRSTPLDPGLPIEARDVVSRIILDATIPYEWKNKPNEIFMDRTVLQKVSDRWNEYGFTGASPVAEMIPRLTRPEVKKK</sequence>
<evidence type="ECO:0000259" key="2">
    <source>
        <dbReference type="Pfam" id="PF20695"/>
    </source>
</evidence>
<evidence type="ECO:0000259" key="1">
    <source>
        <dbReference type="Pfam" id="PF01977"/>
    </source>
</evidence>
<keyword evidence="5" id="KW-1185">Reference proteome</keyword>
<evidence type="ECO:0000313" key="5">
    <source>
        <dbReference type="Proteomes" id="UP000007073"/>
    </source>
</evidence>
<dbReference type="SUPFAM" id="SSF143968">
    <property type="entry name" value="UbiD C-terminal domain-like"/>
    <property type="match status" value="1"/>
</dbReference>
<dbReference type="EMBL" id="CP000148">
    <property type="protein sequence ID" value="ABB32331.1"/>
    <property type="molecule type" value="Genomic_DNA"/>
</dbReference>
<feature type="domain" description="3-octaprenyl-4-hydroxybenzoate carboxy-lyase-like C-terminal" evidence="3">
    <location>
        <begin position="332"/>
        <end position="461"/>
    </location>
</feature>
<reference evidence="4 5" key="1">
    <citation type="submission" date="2005-10" db="EMBL/GenBank/DDBJ databases">
        <title>Complete sequence of Geobacter metallireducens GS-15.</title>
        <authorList>
            <consortium name="US DOE Joint Genome Institute"/>
            <person name="Copeland A."/>
            <person name="Lucas S."/>
            <person name="Lapidus A."/>
            <person name="Barry K."/>
            <person name="Detter J.C."/>
            <person name="Glavina T."/>
            <person name="Hammon N."/>
            <person name="Israni S."/>
            <person name="Pitluck S."/>
            <person name="Di Bartolo G."/>
            <person name="Chain P."/>
            <person name="Schmutz J."/>
            <person name="Larimer F."/>
            <person name="Land M."/>
            <person name="Kyrpides N."/>
            <person name="Ivanova N."/>
            <person name="Richardson P."/>
        </authorList>
    </citation>
    <scope>NUCLEOTIDE SEQUENCE [LARGE SCALE GENOMIC DNA]</scope>
    <source>
        <strain evidence="5">ATCC 53774 / DSM 7210 / GS-15</strain>
    </source>
</reference>
<dbReference type="AlphaFoldDB" id="Q39TU3"/>
<dbReference type="PANTHER" id="PTHR30108">
    <property type="entry name" value="3-OCTAPRENYL-4-HYDROXYBENZOATE CARBOXY-LYASE-RELATED"/>
    <property type="match status" value="1"/>
</dbReference>
<dbReference type="STRING" id="269799.Gmet_2102"/>
<dbReference type="RefSeq" id="WP_004513102.1">
    <property type="nucleotide sequence ID" value="NC_007517.1"/>
</dbReference>
<dbReference type="InterPro" id="IPR014096">
    <property type="entry name" value="Phenyl_P_COase_b"/>
</dbReference>
<dbReference type="NCBIfam" id="TIGR00148">
    <property type="entry name" value="UbiD family decarboxylase"/>
    <property type="match status" value="1"/>
</dbReference>
<name>Q39TU3_GEOMG</name>
<dbReference type="InterPro" id="IPR002830">
    <property type="entry name" value="UbiD"/>
</dbReference>
<dbReference type="GO" id="GO:0016831">
    <property type="term" value="F:carboxy-lyase activity"/>
    <property type="evidence" value="ECO:0007669"/>
    <property type="project" value="InterPro"/>
</dbReference>
<proteinExistence type="predicted"/>
<dbReference type="Pfam" id="PF20695">
    <property type="entry name" value="UbiD_N"/>
    <property type="match status" value="1"/>
</dbReference>
<dbReference type="Gene3D" id="3.40.1670.10">
    <property type="entry name" value="UbiD C-terminal domain-like"/>
    <property type="match status" value="1"/>
</dbReference>
<dbReference type="Pfam" id="PF01977">
    <property type="entry name" value="UbiD"/>
    <property type="match status" value="1"/>
</dbReference>
<dbReference type="GO" id="GO:0046281">
    <property type="term" value="P:cinnamic acid catabolic process"/>
    <property type="evidence" value="ECO:0007669"/>
    <property type="project" value="TreeGrafter"/>
</dbReference>
<gene>
    <name evidence="4" type="ordered locus">Gmet_2102</name>
</gene>
<dbReference type="SUPFAM" id="SSF50475">
    <property type="entry name" value="FMN-binding split barrel"/>
    <property type="match status" value="1"/>
</dbReference>
<protein>
    <submittedName>
        <fullName evidence="4">Phenylphosphate carboxylase, beta subunit</fullName>
    </submittedName>
</protein>
<organism evidence="4 5">
    <name type="scientific">Geobacter metallireducens (strain ATCC 53774 / DSM 7210 / GS-15)</name>
    <dbReference type="NCBI Taxonomy" id="269799"/>
    <lineage>
        <taxon>Bacteria</taxon>
        <taxon>Pseudomonadati</taxon>
        <taxon>Thermodesulfobacteriota</taxon>
        <taxon>Desulfuromonadia</taxon>
        <taxon>Geobacterales</taxon>
        <taxon>Geobacteraceae</taxon>
        <taxon>Geobacter</taxon>
    </lineage>
</organism>
<dbReference type="PANTHER" id="PTHR30108:SF17">
    <property type="entry name" value="FERULIC ACID DECARBOXYLASE 1"/>
    <property type="match status" value="1"/>
</dbReference>
<evidence type="ECO:0000313" key="4">
    <source>
        <dbReference type="EMBL" id="ABB32331.1"/>
    </source>
</evidence>
<dbReference type="KEGG" id="gme:Gmet_2102"/>
<dbReference type="InterPro" id="IPR048304">
    <property type="entry name" value="UbiD_Rift_dom"/>
</dbReference>
<dbReference type="Pfam" id="PF20696">
    <property type="entry name" value="UbiD_C"/>
    <property type="match status" value="1"/>
</dbReference>
<reference evidence="4 5" key="2">
    <citation type="journal article" date="2009" name="BMC Microbiol.">
        <title>The genome sequence of Geobacter metallireducens: features of metabolism, physiology and regulation common and dissimilar to Geobacter sulfurreducens.</title>
        <authorList>
            <person name="Aklujkar M."/>
            <person name="Krushkal J."/>
            <person name="DiBartolo G."/>
            <person name="Lapidus A."/>
            <person name="Land M.L."/>
            <person name="Lovley D.R."/>
        </authorList>
    </citation>
    <scope>NUCLEOTIDE SEQUENCE [LARGE SCALE GENOMIC DNA]</scope>
    <source>
        <strain evidence="5">ATCC 53774 / DSM 7210 / GS-15</strain>
    </source>
</reference>
<dbReference type="GO" id="GO:0033494">
    <property type="term" value="P:ferulate metabolic process"/>
    <property type="evidence" value="ECO:0007669"/>
    <property type="project" value="TreeGrafter"/>
</dbReference>
<evidence type="ECO:0000259" key="3">
    <source>
        <dbReference type="Pfam" id="PF20696"/>
    </source>
</evidence>
<dbReference type="InterPro" id="IPR049381">
    <property type="entry name" value="UbiD-like_C"/>
</dbReference>
<dbReference type="GO" id="GO:0005737">
    <property type="term" value="C:cytoplasm"/>
    <property type="evidence" value="ECO:0007669"/>
    <property type="project" value="TreeGrafter"/>
</dbReference>
<dbReference type="eggNOG" id="COG0043">
    <property type="taxonomic scope" value="Bacteria"/>
</dbReference>
<dbReference type="NCBIfam" id="TIGR02724">
    <property type="entry name" value="phenyl_P_beta"/>
    <property type="match status" value="1"/>
</dbReference>
<dbReference type="Proteomes" id="UP000007073">
    <property type="component" value="Chromosome"/>
</dbReference>
<dbReference type="HOGENOM" id="CLU_023348_5_0_7"/>
<dbReference type="InterPro" id="IPR049383">
    <property type="entry name" value="UbiD-like_N"/>
</dbReference>
<feature type="domain" description="3-octaprenyl-4-hydroxybenzoate carboxy-lyase-like Rift-related" evidence="1">
    <location>
        <begin position="125"/>
        <end position="327"/>
    </location>
</feature>
<accession>Q39TU3</accession>